<evidence type="ECO:0000256" key="2">
    <source>
        <dbReference type="RuleBase" id="RU000384"/>
    </source>
</evidence>
<dbReference type="InterPro" id="IPR014746">
    <property type="entry name" value="Gln_synth/guanido_kin_cat_dom"/>
</dbReference>
<dbReference type="InterPro" id="IPR022147">
    <property type="entry name" value="GSIII_N"/>
</dbReference>
<dbReference type="OMA" id="KEWATRQ"/>
<dbReference type="AlphaFoldDB" id="L8H280"/>
<dbReference type="Pfam" id="PF00120">
    <property type="entry name" value="Gln-synt_C"/>
    <property type="match status" value="1"/>
</dbReference>
<dbReference type="Pfam" id="PF12437">
    <property type="entry name" value="GSIII_N"/>
    <property type="match status" value="1"/>
</dbReference>
<dbReference type="Proteomes" id="UP000011083">
    <property type="component" value="Unassembled WGS sequence"/>
</dbReference>
<dbReference type="InterPro" id="IPR008147">
    <property type="entry name" value="Gln_synt_N"/>
</dbReference>
<evidence type="ECO:0000256" key="1">
    <source>
        <dbReference type="PROSITE-ProRule" id="PRU01330"/>
    </source>
</evidence>
<dbReference type="GeneID" id="14919668"/>
<dbReference type="STRING" id="1257118.L8H280"/>
<proteinExistence type="inferred from homology"/>
<comment type="similarity">
    <text evidence="1 2">Belongs to the glutamine synthetase family.</text>
</comment>
<dbReference type="SUPFAM" id="SSF55931">
    <property type="entry name" value="Glutamine synthetase/guanido kinase"/>
    <property type="match status" value="1"/>
</dbReference>
<dbReference type="SMART" id="SM01230">
    <property type="entry name" value="Gln-synt_C"/>
    <property type="match status" value="1"/>
</dbReference>
<dbReference type="OrthoDB" id="415358at2759"/>
<dbReference type="VEuPathDB" id="AmoebaDB:ACA1_037020"/>
<dbReference type="PROSITE" id="PS51987">
    <property type="entry name" value="GS_CATALYTIC"/>
    <property type="match status" value="1"/>
</dbReference>
<feature type="domain" description="GS beta-grasp" evidence="3">
    <location>
        <begin position="100"/>
        <end position="198"/>
    </location>
</feature>
<accession>L8H280</accession>
<organism evidence="5 6">
    <name type="scientific">Acanthamoeba castellanii (strain ATCC 30010 / Neff)</name>
    <dbReference type="NCBI Taxonomy" id="1257118"/>
    <lineage>
        <taxon>Eukaryota</taxon>
        <taxon>Amoebozoa</taxon>
        <taxon>Discosea</taxon>
        <taxon>Longamoebia</taxon>
        <taxon>Centramoebida</taxon>
        <taxon>Acanthamoebidae</taxon>
        <taxon>Acanthamoeba</taxon>
    </lineage>
</organism>
<dbReference type="PANTHER" id="PTHR42974">
    <property type="entry name" value="GLUTAMINE SYNTHETASE"/>
    <property type="match status" value="1"/>
</dbReference>
<gene>
    <name evidence="5" type="ORF">ACA1_037020</name>
</gene>
<protein>
    <submittedName>
        <fullName evidence="5">Glutamine synthetase</fullName>
    </submittedName>
</protein>
<dbReference type="InterPro" id="IPR008146">
    <property type="entry name" value="Gln_synth_cat_dom"/>
</dbReference>
<dbReference type="EMBL" id="KB007940">
    <property type="protein sequence ID" value="ELR18868.1"/>
    <property type="molecule type" value="Genomic_DNA"/>
</dbReference>
<evidence type="ECO:0000259" key="3">
    <source>
        <dbReference type="PROSITE" id="PS51986"/>
    </source>
</evidence>
<feature type="domain" description="GS catalytic" evidence="4">
    <location>
        <begin position="210"/>
        <end position="463"/>
    </location>
</feature>
<evidence type="ECO:0000313" key="6">
    <source>
        <dbReference type="Proteomes" id="UP000011083"/>
    </source>
</evidence>
<sequence>MSFSHSVAQRFNNKKRLVKVSWEKTRDEDEVLSSRPQAQAKLLELFGRAVLSDKLLREMLPEYTYKKLIAVREAEREMDSDVAEQVAAAMKEWATRQGATHYTHWFQPMNGYTAEKHDSFISLNKNGGIDLKFGGFNLVKGEPDASSFPSGGIRSTFEARGYTAWDMNTPAFLRKGISKGQSEYTTLCIPTAFSSYTGDALDSKTPLIRSEEVLSKAAVRLLHILGETDVKRVYSTLGAEQEFFLIDRGFYLLRPDLIATGRTLIGARPPKGQELEEHYFGKMPRRVQACLEEVDQELWELGVPSMTRHNEVAPSQYEMAPIFEKSTLACDHNMLTMEIMRDVAKKHGLVCLLHEKPFSYINGSGKHNNWSMSTNTGKNLLNPGVTPEQNLTFLTFLTAVLRAVHLHGDLLRAVVTVPGNDYRLGANEAPPAIISVFLGSHLNAVRALWCCVCVCVCSICDRC</sequence>
<dbReference type="InterPro" id="IPR027303">
    <property type="entry name" value="Gln_synth_gly_rich_site"/>
</dbReference>
<reference evidence="5 6" key="1">
    <citation type="journal article" date="2013" name="Genome Biol.">
        <title>Genome of Acanthamoeba castellanii highlights extensive lateral gene transfer and early evolution of tyrosine kinase signaling.</title>
        <authorList>
            <person name="Clarke M."/>
            <person name="Lohan A.J."/>
            <person name="Liu B."/>
            <person name="Lagkouvardos I."/>
            <person name="Roy S."/>
            <person name="Zafar N."/>
            <person name="Bertelli C."/>
            <person name="Schilde C."/>
            <person name="Kianianmomeni A."/>
            <person name="Burglin T.R."/>
            <person name="Frech C."/>
            <person name="Turcotte B."/>
            <person name="Kopec K.O."/>
            <person name="Synnott J.M."/>
            <person name="Choo C."/>
            <person name="Paponov I."/>
            <person name="Finkler A."/>
            <person name="Soon Heng Tan C."/>
            <person name="Hutchins A.P."/>
            <person name="Weinmeier T."/>
            <person name="Rattei T."/>
            <person name="Chu J.S."/>
            <person name="Gimenez G."/>
            <person name="Irimia M."/>
            <person name="Rigden D.J."/>
            <person name="Fitzpatrick D.A."/>
            <person name="Lorenzo-Morales J."/>
            <person name="Bateman A."/>
            <person name="Chiu C.H."/>
            <person name="Tang P."/>
            <person name="Hegemann P."/>
            <person name="Fromm H."/>
            <person name="Raoult D."/>
            <person name="Greub G."/>
            <person name="Miranda-Saavedra D."/>
            <person name="Chen N."/>
            <person name="Nash P."/>
            <person name="Ginger M.L."/>
            <person name="Horn M."/>
            <person name="Schaap P."/>
            <person name="Caler L."/>
            <person name="Loftus B."/>
        </authorList>
    </citation>
    <scope>NUCLEOTIDE SEQUENCE [LARGE SCALE GENOMIC DNA]</scope>
    <source>
        <strain evidence="5 6">Neff</strain>
    </source>
</reference>
<dbReference type="RefSeq" id="XP_004340927.1">
    <property type="nucleotide sequence ID" value="XM_004340879.1"/>
</dbReference>
<dbReference type="GO" id="GO:0006542">
    <property type="term" value="P:glutamine biosynthetic process"/>
    <property type="evidence" value="ECO:0007669"/>
    <property type="project" value="InterPro"/>
</dbReference>
<dbReference type="KEGG" id="acan:ACA1_037020"/>
<dbReference type="PROSITE" id="PS51986">
    <property type="entry name" value="GS_BETA_GRASP"/>
    <property type="match status" value="1"/>
</dbReference>
<keyword evidence="6" id="KW-1185">Reference proteome</keyword>
<dbReference type="Gene3D" id="3.30.590.10">
    <property type="entry name" value="Glutamine synthetase/guanido kinase, catalytic domain"/>
    <property type="match status" value="1"/>
</dbReference>
<evidence type="ECO:0000259" key="4">
    <source>
        <dbReference type="PROSITE" id="PS51987"/>
    </source>
</evidence>
<dbReference type="PANTHER" id="PTHR42974:SF1">
    <property type="entry name" value="TYPE-3 GLUTAMINE SYNTHETASE"/>
    <property type="match status" value="1"/>
</dbReference>
<name>L8H280_ACACF</name>
<dbReference type="GO" id="GO:0004356">
    <property type="term" value="F:glutamine synthetase activity"/>
    <property type="evidence" value="ECO:0007669"/>
    <property type="project" value="InterPro"/>
</dbReference>
<dbReference type="InterPro" id="IPR052725">
    <property type="entry name" value="GS_Type-3"/>
</dbReference>
<evidence type="ECO:0000313" key="5">
    <source>
        <dbReference type="EMBL" id="ELR18868.1"/>
    </source>
</evidence>
<dbReference type="PROSITE" id="PS00181">
    <property type="entry name" value="GLNA_ATP"/>
    <property type="match status" value="1"/>
</dbReference>